<dbReference type="SUPFAM" id="SSF50249">
    <property type="entry name" value="Nucleic acid-binding proteins"/>
    <property type="match status" value="1"/>
</dbReference>
<feature type="region of interest" description="Disordered" evidence="3">
    <location>
        <begin position="196"/>
        <end position="219"/>
    </location>
</feature>
<name>A0A6N3A583_9FIRM</name>
<dbReference type="GO" id="GO:0003697">
    <property type="term" value="F:single-stranded DNA binding"/>
    <property type="evidence" value="ECO:0007669"/>
    <property type="project" value="InterPro"/>
</dbReference>
<sequence>MNYKQMRNTLEKMANENHEDFTKALISFEKGINDKDALDKFYSDYMENDSMSLLNDEFDYMIDELRKNGQLKENATVQDEDNNLVNVVGNIVGDVEIVERENKNGESFKVANFSIVSNDENGDKFYTNCSAYGEKSDIPKEFKQGDFVKVFGQVRISMDDNGEEYSNVKVLSSKLLKAKEQMKTQVEDKGSVLGAIKKYKDEEQTKPADKKEISKETER</sequence>
<reference evidence="4" key="1">
    <citation type="submission" date="2019-11" db="EMBL/GenBank/DDBJ databases">
        <authorList>
            <person name="Feng L."/>
        </authorList>
    </citation>
    <scope>NUCLEOTIDE SEQUENCE</scope>
    <source>
        <strain evidence="4">CramosumLFYP8</strain>
    </source>
</reference>
<dbReference type="AlphaFoldDB" id="A0A6N3A583"/>
<evidence type="ECO:0000256" key="3">
    <source>
        <dbReference type="SAM" id="MobiDB-lite"/>
    </source>
</evidence>
<dbReference type="InterPro" id="IPR012340">
    <property type="entry name" value="NA-bd_OB-fold"/>
</dbReference>
<accession>A0A6N3A583</accession>
<dbReference type="Gene3D" id="2.40.50.140">
    <property type="entry name" value="Nucleic acid-binding proteins"/>
    <property type="match status" value="1"/>
</dbReference>
<feature type="compositionally biased region" description="Basic and acidic residues" evidence="3">
    <location>
        <begin position="198"/>
        <end position="219"/>
    </location>
</feature>
<dbReference type="RefSeq" id="WP_156635412.1">
    <property type="nucleotide sequence ID" value="NZ_CACRTL010000019.1"/>
</dbReference>
<proteinExistence type="predicted"/>
<evidence type="ECO:0000256" key="2">
    <source>
        <dbReference type="PROSITE-ProRule" id="PRU00252"/>
    </source>
</evidence>
<dbReference type="InterPro" id="IPR000424">
    <property type="entry name" value="Primosome_PriB/ssb"/>
</dbReference>
<evidence type="ECO:0008006" key="5">
    <source>
        <dbReference type="Google" id="ProtNLM"/>
    </source>
</evidence>
<protein>
    <recommendedName>
        <fullName evidence="5">DNA-binding protein</fullName>
    </recommendedName>
</protein>
<dbReference type="EMBL" id="CACRTL010000019">
    <property type="protein sequence ID" value="VYT85497.1"/>
    <property type="molecule type" value="Genomic_DNA"/>
</dbReference>
<keyword evidence="1 2" id="KW-0238">DNA-binding</keyword>
<evidence type="ECO:0000313" key="4">
    <source>
        <dbReference type="EMBL" id="VYT85497.1"/>
    </source>
</evidence>
<evidence type="ECO:0000256" key="1">
    <source>
        <dbReference type="ARBA" id="ARBA00023125"/>
    </source>
</evidence>
<dbReference type="PROSITE" id="PS50935">
    <property type="entry name" value="SSB"/>
    <property type="match status" value="1"/>
</dbReference>
<organism evidence="4">
    <name type="scientific">Thomasclavelia ramosa</name>
    <dbReference type="NCBI Taxonomy" id="1547"/>
    <lineage>
        <taxon>Bacteria</taxon>
        <taxon>Bacillati</taxon>
        <taxon>Bacillota</taxon>
        <taxon>Erysipelotrichia</taxon>
        <taxon>Erysipelotrichales</taxon>
        <taxon>Coprobacillaceae</taxon>
        <taxon>Thomasclavelia</taxon>
    </lineage>
</organism>
<gene>
    <name evidence="4" type="ORF">CRLFYP8_02351</name>
</gene>